<keyword evidence="2" id="KW-1185">Reference proteome</keyword>
<organism evidence="1 2">
    <name type="scientific">Plicaturopsis crispa FD-325 SS-3</name>
    <dbReference type="NCBI Taxonomy" id="944288"/>
    <lineage>
        <taxon>Eukaryota</taxon>
        <taxon>Fungi</taxon>
        <taxon>Dikarya</taxon>
        <taxon>Basidiomycota</taxon>
        <taxon>Agaricomycotina</taxon>
        <taxon>Agaricomycetes</taxon>
        <taxon>Agaricomycetidae</taxon>
        <taxon>Amylocorticiales</taxon>
        <taxon>Amylocorticiaceae</taxon>
        <taxon>Plicatura</taxon>
        <taxon>Plicaturopsis crispa</taxon>
    </lineage>
</organism>
<protein>
    <submittedName>
        <fullName evidence="1">Uncharacterized protein</fullName>
    </submittedName>
</protein>
<dbReference type="AlphaFoldDB" id="A0A0C9T7D5"/>
<evidence type="ECO:0000313" key="1">
    <source>
        <dbReference type="EMBL" id="KII84098.1"/>
    </source>
</evidence>
<dbReference type="HOGENOM" id="CLU_1865964_0_0_1"/>
<accession>A0A0C9T7D5</accession>
<dbReference type="EMBL" id="KN832572">
    <property type="protein sequence ID" value="KII84098.1"/>
    <property type="molecule type" value="Genomic_DNA"/>
</dbReference>
<name>A0A0C9T7D5_PLICR</name>
<sequence>MPAETASTVQQEYSLRLRGTAGQSGHNQRAAAHVLSRLTSSHCRAVRAPSRPSCTGESSWLRDALSGTGPLCETLTFIANPTSTAKPNLPTTARLADPPTTVCLANTPTTVRLTKPMLRFQIAASGKSLLLYRSMIF</sequence>
<evidence type="ECO:0000313" key="2">
    <source>
        <dbReference type="Proteomes" id="UP000053263"/>
    </source>
</evidence>
<gene>
    <name evidence="1" type="ORF">PLICRDRAFT_179779</name>
</gene>
<reference evidence="1 2" key="1">
    <citation type="submission" date="2014-06" db="EMBL/GenBank/DDBJ databases">
        <title>Evolutionary Origins and Diversification of the Mycorrhizal Mutualists.</title>
        <authorList>
            <consortium name="DOE Joint Genome Institute"/>
            <consortium name="Mycorrhizal Genomics Consortium"/>
            <person name="Kohler A."/>
            <person name="Kuo A."/>
            <person name="Nagy L.G."/>
            <person name="Floudas D."/>
            <person name="Copeland A."/>
            <person name="Barry K.W."/>
            <person name="Cichocki N."/>
            <person name="Veneault-Fourrey C."/>
            <person name="LaButti K."/>
            <person name="Lindquist E.A."/>
            <person name="Lipzen A."/>
            <person name="Lundell T."/>
            <person name="Morin E."/>
            <person name="Murat C."/>
            <person name="Riley R."/>
            <person name="Ohm R."/>
            <person name="Sun H."/>
            <person name="Tunlid A."/>
            <person name="Henrissat B."/>
            <person name="Grigoriev I.V."/>
            <person name="Hibbett D.S."/>
            <person name="Martin F."/>
        </authorList>
    </citation>
    <scope>NUCLEOTIDE SEQUENCE [LARGE SCALE GENOMIC DNA]</scope>
    <source>
        <strain evidence="1 2">FD-325 SS-3</strain>
    </source>
</reference>
<proteinExistence type="predicted"/>
<dbReference type="Proteomes" id="UP000053263">
    <property type="component" value="Unassembled WGS sequence"/>
</dbReference>